<name>A0A2P6SL40_ROSCH</name>
<dbReference type="Gene3D" id="1.25.40.10">
    <property type="entry name" value="Tetratricopeptide repeat domain"/>
    <property type="match status" value="1"/>
</dbReference>
<feature type="coiled-coil region" evidence="1">
    <location>
        <begin position="84"/>
        <end position="111"/>
    </location>
</feature>
<dbReference type="Gramene" id="PRQ59380">
    <property type="protein sequence ID" value="PRQ59380"/>
    <property type="gene ID" value="RchiOBHm_Chr1g0369571"/>
</dbReference>
<comment type="caution">
    <text evidence="2">The sequence shown here is derived from an EMBL/GenBank/DDBJ whole genome shotgun (WGS) entry which is preliminary data.</text>
</comment>
<accession>A0A2P6SL40</accession>
<evidence type="ECO:0000313" key="3">
    <source>
        <dbReference type="Proteomes" id="UP000238479"/>
    </source>
</evidence>
<dbReference type="PANTHER" id="PTHR26312:SF176">
    <property type="entry name" value="TETRATRICOPEPTIDE-LIKE HELICAL DOMAIN-CONTAINING PROTEIN-RELATED"/>
    <property type="match status" value="1"/>
</dbReference>
<dbReference type="EMBL" id="PDCK01000039">
    <property type="protein sequence ID" value="PRQ59380.1"/>
    <property type="molecule type" value="Genomic_DNA"/>
</dbReference>
<organism evidence="2 3">
    <name type="scientific">Rosa chinensis</name>
    <name type="common">China rose</name>
    <dbReference type="NCBI Taxonomy" id="74649"/>
    <lineage>
        <taxon>Eukaryota</taxon>
        <taxon>Viridiplantae</taxon>
        <taxon>Streptophyta</taxon>
        <taxon>Embryophyta</taxon>
        <taxon>Tracheophyta</taxon>
        <taxon>Spermatophyta</taxon>
        <taxon>Magnoliopsida</taxon>
        <taxon>eudicotyledons</taxon>
        <taxon>Gunneridae</taxon>
        <taxon>Pentapetalae</taxon>
        <taxon>rosids</taxon>
        <taxon>fabids</taxon>
        <taxon>Rosales</taxon>
        <taxon>Rosaceae</taxon>
        <taxon>Rosoideae</taxon>
        <taxon>Rosoideae incertae sedis</taxon>
        <taxon>Rosa</taxon>
    </lineage>
</organism>
<dbReference type="OrthoDB" id="1924189at2759"/>
<dbReference type="Proteomes" id="UP000238479">
    <property type="component" value="Chromosome 1"/>
</dbReference>
<proteinExistence type="predicted"/>
<evidence type="ECO:0000313" key="2">
    <source>
        <dbReference type="EMBL" id="PRQ59380.1"/>
    </source>
</evidence>
<keyword evidence="3" id="KW-1185">Reference proteome</keyword>
<protein>
    <submittedName>
        <fullName evidence="2">Putative tetratricopeptide-like helical domain-containing protein</fullName>
    </submittedName>
</protein>
<dbReference type="InterPro" id="IPR011990">
    <property type="entry name" value="TPR-like_helical_dom_sf"/>
</dbReference>
<dbReference type="PANTHER" id="PTHR26312">
    <property type="entry name" value="TETRATRICOPEPTIDE REPEAT PROTEIN 5"/>
    <property type="match status" value="1"/>
</dbReference>
<dbReference type="AlphaFoldDB" id="A0A2P6SL40"/>
<reference evidence="2 3" key="1">
    <citation type="journal article" date="2018" name="Nat. Genet.">
        <title>The Rosa genome provides new insights in the design of modern roses.</title>
        <authorList>
            <person name="Bendahmane M."/>
        </authorList>
    </citation>
    <scope>NUCLEOTIDE SEQUENCE [LARGE SCALE GENOMIC DNA]</scope>
    <source>
        <strain evidence="3">cv. Old Blush</strain>
    </source>
</reference>
<gene>
    <name evidence="2" type="ORF">RchiOBHm_Chr1g0369571</name>
</gene>
<evidence type="ECO:0000256" key="1">
    <source>
        <dbReference type="SAM" id="Coils"/>
    </source>
</evidence>
<dbReference type="SUPFAM" id="SSF48452">
    <property type="entry name" value="TPR-like"/>
    <property type="match status" value="1"/>
</dbReference>
<keyword evidence="1" id="KW-0175">Coiled coil</keyword>
<sequence length="529" mass="59998">MGSGIVASGSWQSIQIPVSRSVYCASSSSKPSFSISFSSLAKPSGSNGGLGHGLVHSLVFSGSSKLKGCSLKQTCRASFEDFSYDEMSEQMEELAQKLEISSDNDENEEEDTSWVMSKVSRSRYPEGEKRRGNGFSMQFSRFKLNALEPSLLGINPEPPDWPERSEIVLADIARKANSLEFPMSLRLLKKKHQQWEESSREVGEYTAFSSLNKAFSSMVFIIHELHSYALSIGGCLYCEDFKEIISKVQREMNFSFVWLFQQVFSRSPTLMVYVMILLANFTVYSMNGKNAVIPDTTPMPDVAETLGLFLYEPLERPCVYWDGEDECEPRKVSPSESENKDGAGLRLIKFPTEEIFGVSSLNNEELNVWKSVLEEASNMQAELRTEDLDYETVQQFVSPVTVNLEADDYECYFKTDILYQMGLAQEPDNTLLLSNYAKFLYLVAHDHDRAEECFRRAVQAEKPDAEALSLYADFLWYVRNDIWGAEERYVQAVSAEPSSPYYASRYARFLWHTGGTDTCYPLESYDKVL</sequence>
<dbReference type="OMA" id="NNRAEEC"/>
<dbReference type="STRING" id="74649.A0A2P6SL40"/>